<dbReference type="SMART" id="SM00355">
    <property type="entry name" value="ZnF_C2H2"/>
    <property type="match status" value="1"/>
</dbReference>
<keyword evidence="12" id="KW-1185">Reference proteome</keyword>
<keyword evidence="7" id="KW-0238">DNA-binding</keyword>
<dbReference type="GO" id="GO:0000981">
    <property type="term" value="F:DNA-binding transcription factor activity, RNA polymerase II-specific"/>
    <property type="evidence" value="ECO:0007669"/>
    <property type="project" value="TreeGrafter"/>
</dbReference>
<evidence type="ECO:0000256" key="2">
    <source>
        <dbReference type="ARBA" id="ARBA00006991"/>
    </source>
</evidence>
<dbReference type="PROSITE" id="PS50157">
    <property type="entry name" value="ZINC_FINGER_C2H2_2"/>
    <property type="match status" value="2"/>
</dbReference>
<comment type="similarity">
    <text evidence="2">Belongs to the krueppel C2H2-type zinc-finger protein family.</text>
</comment>
<dbReference type="Proteomes" id="UP000534634">
    <property type="component" value="Unassembled WGS sequence"/>
</dbReference>
<comment type="caution">
    <text evidence="11">The sequence shown here is derived from an EMBL/GenBank/DDBJ whole genome shotgun (WGS) entry which is preliminary data.</text>
</comment>
<name>A0A7L1C8Y1_9PASS</name>
<keyword evidence="5 9" id="KW-0863">Zinc-finger</keyword>
<dbReference type="SUPFAM" id="SSF57667">
    <property type="entry name" value="beta-beta-alpha zinc fingers"/>
    <property type="match status" value="1"/>
</dbReference>
<evidence type="ECO:0000313" key="12">
    <source>
        <dbReference type="Proteomes" id="UP000534634"/>
    </source>
</evidence>
<dbReference type="GO" id="GO:0008270">
    <property type="term" value="F:zinc ion binding"/>
    <property type="evidence" value="ECO:0007669"/>
    <property type="project" value="UniProtKB-KW"/>
</dbReference>
<evidence type="ECO:0000313" key="11">
    <source>
        <dbReference type="EMBL" id="NXM61550.1"/>
    </source>
</evidence>
<protein>
    <submittedName>
        <fullName evidence="11">ZN624 protein</fullName>
    </submittedName>
</protein>
<evidence type="ECO:0000259" key="10">
    <source>
        <dbReference type="PROSITE" id="PS50157"/>
    </source>
</evidence>
<evidence type="ECO:0000256" key="6">
    <source>
        <dbReference type="ARBA" id="ARBA00022833"/>
    </source>
</evidence>
<proteinExistence type="inferred from homology"/>
<keyword evidence="6" id="KW-0862">Zinc</keyword>
<evidence type="ECO:0000256" key="9">
    <source>
        <dbReference type="PROSITE-ProRule" id="PRU00042"/>
    </source>
</evidence>
<gene>
    <name evidence="11" type="primary">Znf624</name>
    <name evidence="11" type="ORF">ILLCLE_R15168</name>
</gene>
<dbReference type="FunFam" id="3.30.160.60:FF:000155">
    <property type="entry name" value="zinc finger protein 133 isoform X1"/>
    <property type="match status" value="1"/>
</dbReference>
<evidence type="ECO:0000256" key="8">
    <source>
        <dbReference type="ARBA" id="ARBA00023242"/>
    </source>
</evidence>
<evidence type="ECO:0000256" key="3">
    <source>
        <dbReference type="ARBA" id="ARBA00022723"/>
    </source>
</evidence>
<feature type="non-terminal residue" evidence="11">
    <location>
        <position position="67"/>
    </location>
</feature>
<dbReference type="EMBL" id="VXBB01018071">
    <property type="protein sequence ID" value="NXM61550.1"/>
    <property type="molecule type" value="Genomic_DNA"/>
</dbReference>
<feature type="non-terminal residue" evidence="11">
    <location>
        <position position="1"/>
    </location>
</feature>
<evidence type="ECO:0000256" key="4">
    <source>
        <dbReference type="ARBA" id="ARBA00022737"/>
    </source>
</evidence>
<dbReference type="AlphaFoldDB" id="A0A7L1C8Y1"/>
<dbReference type="PROSITE" id="PS00028">
    <property type="entry name" value="ZINC_FINGER_C2H2_1"/>
    <property type="match status" value="1"/>
</dbReference>
<evidence type="ECO:0000256" key="7">
    <source>
        <dbReference type="ARBA" id="ARBA00023125"/>
    </source>
</evidence>
<evidence type="ECO:0000256" key="1">
    <source>
        <dbReference type="ARBA" id="ARBA00004123"/>
    </source>
</evidence>
<dbReference type="PANTHER" id="PTHR23226:SF416">
    <property type="entry name" value="FI01424P"/>
    <property type="match status" value="1"/>
</dbReference>
<dbReference type="Pfam" id="PF00096">
    <property type="entry name" value="zf-C2H2"/>
    <property type="match status" value="1"/>
</dbReference>
<dbReference type="Gene3D" id="3.30.160.60">
    <property type="entry name" value="Classic Zinc Finger"/>
    <property type="match status" value="3"/>
</dbReference>
<dbReference type="GO" id="GO:0005634">
    <property type="term" value="C:nucleus"/>
    <property type="evidence" value="ECO:0007669"/>
    <property type="project" value="UniProtKB-SubCell"/>
</dbReference>
<keyword evidence="3" id="KW-0479">Metal-binding</keyword>
<reference evidence="11 12" key="1">
    <citation type="submission" date="2019-09" db="EMBL/GenBank/DDBJ databases">
        <title>Bird 10,000 Genomes (B10K) Project - Family phase.</title>
        <authorList>
            <person name="Zhang G."/>
        </authorList>
    </citation>
    <scope>NUCLEOTIDE SEQUENCE [LARGE SCALE GENOMIC DNA]</scope>
    <source>
        <strain evidence="11">B10K-DU-002-01</strain>
        <tissue evidence="11">Muscle</tissue>
    </source>
</reference>
<evidence type="ECO:0000256" key="5">
    <source>
        <dbReference type="ARBA" id="ARBA00022771"/>
    </source>
</evidence>
<comment type="subcellular location">
    <subcellularLocation>
        <location evidence="1">Nucleus</location>
    </subcellularLocation>
</comment>
<organism evidence="11 12">
    <name type="scientific">Illadopsis cleaveri</name>
    <name type="common">blackcap illadopsis</name>
    <dbReference type="NCBI Taxonomy" id="201329"/>
    <lineage>
        <taxon>Eukaryota</taxon>
        <taxon>Metazoa</taxon>
        <taxon>Chordata</taxon>
        <taxon>Craniata</taxon>
        <taxon>Vertebrata</taxon>
        <taxon>Euteleostomi</taxon>
        <taxon>Archelosauria</taxon>
        <taxon>Archosauria</taxon>
        <taxon>Dinosauria</taxon>
        <taxon>Saurischia</taxon>
        <taxon>Theropoda</taxon>
        <taxon>Coelurosauria</taxon>
        <taxon>Aves</taxon>
        <taxon>Neognathae</taxon>
        <taxon>Neoaves</taxon>
        <taxon>Telluraves</taxon>
        <taxon>Australaves</taxon>
        <taxon>Passeriformes</taxon>
        <taxon>Sylvioidea</taxon>
        <taxon>Timaliidae</taxon>
        <taxon>Illadopsis</taxon>
    </lineage>
</organism>
<feature type="domain" description="C2H2-type" evidence="10">
    <location>
        <begin position="49"/>
        <end position="67"/>
    </location>
</feature>
<dbReference type="GO" id="GO:0000978">
    <property type="term" value="F:RNA polymerase II cis-regulatory region sequence-specific DNA binding"/>
    <property type="evidence" value="ECO:0007669"/>
    <property type="project" value="TreeGrafter"/>
</dbReference>
<dbReference type="FunFam" id="3.30.160.60:FF:000100">
    <property type="entry name" value="Zinc finger 45-like"/>
    <property type="match status" value="1"/>
</dbReference>
<keyword evidence="4" id="KW-0677">Repeat</keyword>
<dbReference type="InterPro" id="IPR036236">
    <property type="entry name" value="Znf_C2H2_sf"/>
</dbReference>
<feature type="domain" description="C2H2-type" evidence="10">
    <location>
        <begin position="21"/>
        <end position="48"/>
    </location>
</feature>
<accession>A0A7L1C8Y1</accession>
<dbReference type="InterPro" id="IPR013087">
    <property type="entry name" value="Znf_C2H2_type"/>
</dbReference>
<sequence>SFCYRPSLIRHQKTHREERPYECPKCGKGFWNRSYLFMHQKTHTEERPFHCPDCGKGFKCNFILTVH</sequence>
<keyword evidence="8" id="KW-0539">Nucleus</keyword>
<dbReference type="PANTHER" id="PTHR23226">
    <property type="entry name" value="ZINC FINGER AND SCAN DOMAIN-CONTAINING"/>
    <property type="match status" value="1"/>
</dbReference>